<dbReference type="SMART" id="SM00213">
    <property type="entry name" value="UBQ"/>
    <property type="match status" value="1"/>
</dbReference>
<dbReference type="EMBL" id="CAJNRG010003200">
    <property type="protein sequence ID" value="CAF2054200.1"/>
    <property type="molecule type" value="Genomic_DNA"/>
</dbReference>
<gene>
    <name evidence="9" type="ORF">UXM345_LOCUS7187</name>
    <name evidence="8" type="ORF">XDN619_LOCUS9305</name>
</gene>
<feature type="compositionally biased region" description="Low complexity" evidence="5">
    <location>
        <begin position="681"/>
        <end position="694"/>
    </location>
</feature>
<dbReference type="PANTHER" id="PTHR46728">
    <property type="entry name" value="AN1-TYPE ZINC FINGER PROTEIN 4"/>
    <property type="match status" value="1"/>
</dbReference>
<feature type="compositionally biased region" description="Basic residues" evidence="5">
    <location>
        <begin position="352"/>
        <end position="362"/>
    </location>
</feature>
<organism evidence="9 10">
    <name type="scientific">Rotaria magnacalcarata</name>
    <dbReference type="NCBI Taxonomy" id="392030"/>
    <lineage>
        <taxon>Eukaryota</taxon>
        <taxon>Metazoa</taxon>
        <taxon>Spiralia</taxon>
        <taxon>Gnathifera</taxon>
        <taxon>Rotifera</taxon>
        <taxon>Eurotatoria</taxon>
        <taxon>Bdelloidea</taxon>
        <taxon>Philodinida</taxon>
        <taxon>Philodinidae</taxon>
        <taxon>Rotaria</taxon>
    </lineage>
</organism>
<dbReference type="SUPFAM" id="SSF54236">
    <property type="entry name" value="Ubiquitin-like"/>
    <property type="match status" value="1"/>
</dbReference>
<feature type="domain" description="Ubiquitin-like" evidence="6">
    <location>
        <begin position="17"/>
        <end position="92"/>
    </location>
</feature>
<evidence type="ECO:0000259" key="7">
    <source>
        <dbReference type="PROSITE" id="PS51039"/>
    </source>
</evidence>
<dbReference type="Pfam" id="PF01428">
    <property type="entry name" value="zf-AN1"/>
    <property type="match status" value="1"/>
</dbReference>
<feature type="compositionally biased region" description="Polar residues" evidence="5">
    <location>
        <begin position="242"/>
        <end position="262"/>
    </location>
</feature>
<reference evidence="9" key="1">
    <citation type="submission" date="2021-02" db="EMBL/GenBank/DDBJ databases">
        <authorList>
            <person name="Nowell W R."/>
        </authorList>
    </citation>
    <scope>NUCLEOTIDE SEQUENCE</scope>
</reference>
<evidence type="ECO:0000256" key="3">
    <source>
        <dbReference type="ARBA" id="ARBA00022833"/>
    </source>
</evidence>
<dbReference type="SUPFAM" id="SSF118310">
    <property type="entry name" value="AN1-like Zinc finger"/>
    <property type="match status" value="1"/>
</dbReference>
<feature type="region of interest" description="Disordered" evidence="5">
    <location>
        <begin position="460"/>
        <end position="568"/>
    </location>
</feature>
<keyword evidence="2 4" id="KW-0863">Zinc-finger</keyword>
<dbReference type="PROSITE" id="PS50053">
    <property type="entry name" value="UBIQUITIN_2"/>
    <property type="match status" value="1"/>
</dbReference>
<feature type="region of interest" description="Disordered" evidence="5">
    <location>
        <begin position="314"/>
        <end position="338"/>
    </location>
</feature>
<dbReference type="InterPro" id="IPR053061">
    <property type="entry name" value="AN1-type_zinc_finger"/>
</dbReference>
<keyword evidence="1" id="KW-0479">Metal-binding</keyword>
<evidence type="ECO:0000256" key="5">
    <source>
        <dbReference type="SAM" id="MobiDB-lite"/>
    </source>
</evidence>
<evidence type="ECO:0000313" key="8">
    <source>
        <dbReference type="EMBL" id="CAF2054200.1"/>
    </source>
</evidence>
<evidence type="ECO:0000259" key="6">
    <source>
        <dbReference type="PROSITE" id="PS50053"/>
    </source>
</evidence>
<evidence type="ECO:0000256" key="4">
    <source>
        <dbReference type="PROSITE-ProRule" id="PRU00449"/>
    </source>
</evidence>
<dbReference type="InterPro" id="IPR019956">
    <property type="entry name" value="Ubiquitin_dom"/>
</dbReference>
<dbReference type="Proteomes" id="UP000663887">
    <property type="component" value="Unassembled WGS sequence"/>
</dbReference>
<dbReference type="EMBL" id="CAJOBF010000590">
    <property type="protein sequence ID" value="CAF3840430.1"/>
    <property type="molecule type" value="Genomic_DNA"/>
</dbReference>
<dbReference type="Gene3D" id="3.10.20.90">
    <property type="entry name" value="Phosphatidylinositol 3-kinase Catalytic Subunit, Chain A, domain 1"/>
    <property type="match status" value="1"/>
</dbReference>
<evidence type="ECO:0000313" key="9">
    <source>
        <dbReference type="EMBL" id="CAF3840430.1"/>
    </source>
</evidence>
<feature type="region of interest" description="Disordered" evidence="5">
    <location>
        <begin position="638"/>
        <end position="696"/>
    </location>
</feature>
<evidence type="ECO:0000256" key="1">
    <source>
        <dbReference type="ARBA" id="ARBA00022723"/>
    </source>
</evidence>
<feature type="compositionally biased region" description="Low complexity" evidence="5">
    <location>
        <begin position="370"/>
        <end position="379"/>
    </location>
</feature>
<comment type="caution">
    <text evidence="9">The sequence shown here is derived from an EMBL/GenBank/DDBJ whole genome shotgun (WGS) entry which is preliminary data.</text>
</comment>
<feature type="compositionally biased region" description="Acidic residues" evidence="5">
    <location>
        <begin position="315"/>
        <end position="329"/>
    </location>
</feature>
<evidence type="ECO:0008006" key="11">
    <source>
        <dbReference type="Google" id="ProtNLM"/>
    </source>
</evidence>
<evidence type="ECO:0000256" key="2">
    <source>
        <dbReference type="ARBA" id="ARBA00022771"/>
    </source>
</evidence>
<proteinExistence type="predicted"/>
<feature type="region of interest" description="Disordered" evidence="5">
    <location>
        <begin position="202"/>
        <end position="265"/>
    </location>
</feature>
<dbReference type="PROSITE" id="PS51039">
    <property type="entry name" value="ZF_AN1"/>
    <property type="match status" value="1"/>
</dbReference>
<feature type="compositionally biased region" description="Polar residues" evidence="5">
    <location>
        <begin position="531"/>
        <end position="541"/>
    </location>
</feature>
<name>A0A819DWV1_9BILA</name>
<dbReference type="SMART" id="SM00154">
    <property type="entry name" value="ZnF_AN1"/>
    <property type="match status" value="1"/>
</dbReference>
<dbReference type="PRINTS" id="PR00348">
    <property type="entry name" value="UBIQUITIN"/>
</dbReference>
<feature type="domain" description="AN1-type" evidence="7">
    <location>
        <begin position="805"/>
        <end position="852"/>
    </location>
</feature>
<feature type="region of interest" description="Disordered" evidence="5">
    <location>
        <begin position="352"/>
        <end position="379"/>
    </location>
</feature>
<dbReference type="InterPro" id="IPR000626">
    <property type="entry name" value="Ubiquitin-like_dom"/>
</dbReference>
<dbReference type="InterPro" id="IPR029071">
    <property type="entry name" value="Ubiquitin-like_domsf"/>
</dbReference>
<feature type="compositionally biased region" description="Polar residues" evidence="5">
    <location>
        <begin position="488"/>
        <end position="520"/>
    </location>
</feature>
<dbReference type="Gene3D" id="4.10.1110.10">
    <property type="entry name" value="AN1-like Zinc finger"/>
    <property type="match status" value="1"/>
</dbReference>
<dbReference type="PANTHER" id="PTHR46728:SF1">
    <property type="entry name" value="AN1-TYPE ZINC FINGER PROTEIN 4"/>
    <property type="match status" value="1"/>
</dbReference>
<evidence type="ECO:0000313" key="10">
    <source>
        <dbReference type="Proteomes" id="UP000663842"/>
    </source>
</evidence>
<dbReference type="CDD" id="cd01802">
    <property type="entry name" value="Ubl_ZFAND4"/>
    <property type="match status" value="1"/>
</dbReference>
<dbReference type="AlphaFoldDB" id="A0A819DWV1"/>
<dbReference type="GO" id="GO:0008270">
    <property type="term" value="F:zinc ion binding"/>
    <property type="evidence" value="ECO:0007669"/>
    <property type="project" value="UniProtKB-KW"/>
</dbReference>
<accession>A0A819DWV1</accession>
<feature type="compositionally biased region" description="Basic residues" evidence="5">
    <location>
        <begin position="224"/>
        <end position="239"/>
    </location>
</feature>
<dbReference type="InterPro" id="IPR000058">
    <property type="entry name" value="Znf_AN1"/>
</dbReference>
<sequence>MLPTSQTPPLPSQRTLIPINIETLAGTSFELLVSPYEQIQSIKRKIERREGIPIPHQHLIWKSNELEDESCLNDHSIEAGTTIKLVLAMRGGPVNTKRVPIEDSFIRDMSEYIENSQDDYGTDLLPSSNKNVTFLVLRDGDQFNFFQVIDRGDGTLSPLSGSVSAASMYNTHETIAVETDRQYDEKRQADDRKTKQKMELIRSKLKTHPRKDILLPPRPPSSSKKSKSNLIHPHHPRRSIHVDTNSNLSVNGDNSSGTSSLEQQQLQLQLQLQQQQQQQQRRPLSYSFPANFFNTYNLLSSTTADLNRNDLLHEEDSEDDDDSHDDDDEQKPQIQQQIFTSRSFSPSIFYTKKRNNHQHSTTKKLLSQETATTTTTTTSANDASSNAVLVDYIHRRSPALPMVSTSSRILSATKYVNTSEQPSINSNDKMHSTNEILYHHSRASPMLELNDDEIISPTTITRKQTADIQSRNETSLSKPLWTDDDEQINVSDEYTTGERTSTSQSILFRHQNSSTSTTAHTPMPTLPLANKKSSLPSTTQKFFHHHQPISNEQQQQQQLNKPSPRSLVPLSLSKHRHKTSNTNLTTSTQQQIFINSSNNSSNDLINNGNTISTINNTNGTDSFNEHLMLNKRIEILKTPGKQQSPQSTAPSPSSSSNTIYPPPPPPSNTSKRNVPQKEIKSVPTTTTVPPSSSSLIPIDSTKVTIETIGPKTVSALLRQNATIEPVDTSRGVGKHLVSLLTTASKETTSIKTGYKQSSRDAIIEERYKLDSKLSNPWSNTINNNLQSNTTTSYNSNKLPPVIINRKSTSKCFLCKKKTGLATTYQCRCGSSFCSEHRYPEAHACAFDYKAEGKRLIERNNPLITAPKLPKI</sequence>
<protein>
    <recommendedName>
        <fullName evidence="11">AN1-type zinc finger protein 4</fullName>
    </recommendedName>
</protein>
<feature type="compositionally biased region" description="Low complexity" evidence="5">
    <location>
        <begin position="642"/>
        <end position="659"/>
    </location>
</feature>
<feature type="compositionally biased region" description="Polar residues" evidence="5">
    <location>
        <begin position="460"/>
        <end position="477"/>
    </location>
</feature>
<dbReference type="InterPro" id="IPR035896">
    <property type="entry name" value="AN1-like_Znf"/>
</dbReference>
<dbReference type="Pfam" id="PF00240">
    <property type="entry name" value="ubiquitin"/>
    <property type="match status" value="1"/>
</dbReference>
<keyword evidence="3" id="KW-0862">Zinc</keyword>
<dbReference type="Proteomes" id="UP000663842">
    <property type="component" value="Unassembled WGS sequence"/>
</dbReference>
<feature type="compositionally biased region" description="Low complexity" evidence="5">
    <location>
        <begin position="553"/>
        <end position="568"/>
    </location>
</feature>